<keyword evidence="3" id="KW-1185">Reference proteome</keyword>
<evidence type="ECO:0000313" key="3">
    <source>
        <dbReference type="Proteomes" id="UP000582837"/>
    </source>
</evidence>
<evidence type="ECO:0000313" key="2">
    <source>
        <dbReference type="EMBL" id="MBB6071959.1"/>
    </source>
</evidence>
<reference evidence="2 3" key="1">
    <citation type="submission" date="2020-08" db="EMBL/GenBank/DDBJ databases">
        <title>Genomic Encyclopedia of Type Strains, Phase IV (KMG-IV): sequencing the most valuable type-strain genomes for metagenomic binning, comparative biology and taxonomic classification.</title>
        <authorList>
            <person name="Goeker M."/>
        </authorList>
    </citation>
    <scope>NUCLEOTIDE SEQUENCE [LARGE SCALE GENOMIC DNA]</scope>
    <source>
        <strain evidence="2 3">DSM 29007</strain>
    </source>
</reference>
<feature type="domain" description="Immunity protein 35" evidence="1">
    <location>
        <begin position="5"/>
        <end position="94"/>
    </location>
</feature>
<dbReference type="Pfam" id="PF15567">
    <property type="entry name" value="Imm35"/>
    <property type="match status" value="1"/>
</dbReference>
<dbReference type="RefSeq" id="WP_170035405.1">
    <property type="nucleotide sequence ID" value="NZ_JABDTL010000001.1"/>
</dbReference>
<protein>
    <recommendedName>
        <fullName evidence="1">Immunity protein 35 domain-containing protein</fullName>
    </recommendedName>
</protein>
<organism evidence="2 3">
    <name type="scientific">Longimicrobium terrae</name>
    <dbReference type="NCBI Taxonomy" id="1639882"/>
    <lineage>
        <taxon>Bacteria</taxon>
        <taxon>Pseudomonadati</taxon>
        <taxon>Gemmatimonadota</taxon>
        <taxon>Longimicrobiia</taxon>
        <taxon>Longimicrobiales</taxon>
        <taxon>Longimicrobiaceae</taxon>
        <taxon>Longimicrobium</taxon>
    </lineage>
</organism>
<name>A0A841H255_9BACT</name>
<sequence length="111" mass="12328">MITEAEAKALVAQYLETLDRPDLNLVILEEQTLDLPYGWVFFYTTELFQQTRNPRFLIGGNAPVLVEKGSGILHVLGTASSVSAYLAPHERRWREGVSGDASEARSSHPRG</sequence>
<evidence type="ECO:0000259" key="1">
    <source>
        <dbReference type="Pfam" id="PF15567"/>
    </source>
</evidence>
<dbReference type="AlphaFoldDB" id="A0A841H255"/>
<gene>
    <name evidence="2" type="ORF">HNQ61_003619</name>
</gene>
<dbReference type="InterPro" id="IPR029082">
    <property type="entry name" value="Imm35"/>
</dbReference>
<comment type="caution">
    <text evidence="2">The sequence shown here is derived from an EMBL/GenBank/DDBJ whole genome shotgun (WGS) entry which is preliminary data.</text>
</comment>
<dbReference type="Proteomes" id="UP000582837">
    <property type="component" value="Unassembled WGS sequence"/>
</dbReference>
<proteinExistence type="predicted"/>
<dbReference type="EMBL" id="JACHIA010000011">
    <property type="protein sequence ID" value="MBB6071959.1"/>
    <property type="molecule type" value="Genomic_DNA"/>
</dbReference>
<accession>A0A841H255</accession>